<dbReference type="InterPro" id="IPR051906">
    <property type="entry name" value="TolC-like"/>
</dbReference>
<comment type="similarity">
    <text evidence="2">Belongs to the outer membrane factor (OMF) (TC 1.B.17) family.</text>
</comment>
<dbReference type="AlphaFoldDB" id="A0A9E2L5C0"/>
<keyword evidence="8" id="KW-0175">Coiled coil</keyword>
<organism evidence="11 12">
    <name type="scientific">Candidatus Paraprevotella stercoravium</name>
    <dbReference type="NCBI Taxonomy" id="2838725"/>
    <lineage>
        <taxon>Bacteria</taxon>
        <taxon>Pseudomonadati</taxon>
        <taxon>Bacteroidota</taxon>
        <taxon>Bacteroidia</taxon>
        <taxon>Bacteroidales</taxon>
        <taxon>Prevotellaceae</taxon>
        <taxon>Paraprevotella</taxon>
    </lineage>
</organism>
<evidence type="ECO:0000313" key="11">
    <source>
        <dbReference type="EMBL" id="MBU3852924.1"/>
    </source>
</evidence>
<dbReference type="Proteomes" id="UP000823865">
    <property type="component" value="Unassembled WGS sequence"/>
</dbReference>
<dbReference type="PANTHER" id="PTHR30026:SF20">
    <property type="entry name" value="OUTER MEMBRANE PROTEIN TOLC"/>
    <property type="match status" value="1"/>
</dbReference>
<dbReference type="EMBL" id="JAHLFU010000069">
    <property type="protein sequence ID" value="MBU3852924.1"/>
    <property type="molecule type" value="Genomic_DNA"/>
</dbReference>
<dbReference type="SUPFAM" id="SSF56954">
    <property type="entry name" value="Outer membrane efflux proteins (OEP)"/>
    <property type="match status" value="1"/>
</dbReference>
<evidence type="ECO:0000256" key="2">
    <source>
        <dbReference type="ARBA" id="ARBA00007613"/>
    </source>
</evidence>
<accession>A0A9E2L5C0</accession>
<evidence type="ECO:0000256" key="5">
    <source>
        <dbReference type="ARBA" id="ARBA00022692"/>
    </source>
</evidence>
<dbReference type="InterPro" id="IPR003423">
    <property type="entry name" value="OMP_efflux"/>
</dbReference>
<comment type="subcellular location">
    <subcellularLocation>
        <location evidence="1">Cell outer membrane</location>
    </subcellularLocation>
</comment>
<feature type="coiled-coil region" evidence="8">
    <location>
        <begin position="120"/>
        <end position="217"/>
    </location>
</feature>
<keyword evidence="4" id="KW-1134">Transmembrane beta strand</keyword>
<feature type="chain" id="PRO_5039593106" evidence="10">
    <location>
        <begin position="23"/>
        <end position="279"/>
    </location>
</feature>
<gene>
    <name evidence="11" type="ORF">H9789_03705</name>
</gene>
<protein>
    <submittedName>
        <fullName evidence="11">TolC family protein</fullName>
    </submittedName>
</protein>
<keyword evidence="6 9" id="KW-0472">Membrane</keyword>
<keyword evidence="9" id="KW-1133">Transmembrane helix</keyword>
<evidence type="ECO:0000313" key="12">
    <source>
        <dbReference type="Proteomes" id="UP000823865"/>
    </source>
</evidence>
<keyword evidence="3" id="KW-0813">Transport</keyword>
<name>A0A9E2L5C0_9BACT</name>
<evidence type="ECO:0000256" key="10">
    <source>
        <dbReference type="SAM" id="SignalP"/>
    </source>
</evidence>
<dbReference type="GO" id="GO:1990281">
    <property type="term" value="C:efflux pump complex"/>
    <property type="evidence" value="ECO:0007669"/>
    <property type="project" value="TreeGrafter"/>
</dbReference>
<dbReference type="Pfam" id="PF02321">
    <property type="entry name" value="OEP"/>
    <property type="match status" value="1"/>
</dbReference>
<reference evidence="11" key="1">
    <citation type="journal article" date="2021" name="PeerJ">
        <title>Extensive microbial diversity within the chicken gut microbiome revealed by metagenomics and culture.</title>
        <authorList>
            <person name="Gilroy R."/>
            <person name="Ravi A."/>
            <person name="Getino M."/>
            <person name="Pursley I."/>
            <person name="Horton D.L."/>
            <person name="Alikhan N.F."/>
            <person name="Baker D."/>
            <person name="Gharbi K."/>
            <person name="Hall N."/>
            <person name="Watson M."/>
            <person name="Adriaenssens E.M."/>
            <person name="Foster-Nyarko E."/>
            <person name="Jarju S."/>
            <person name="Secka A."/>
            <person name="Antonio M."/>
            <person name="Oren A."/>
            <person name="Chaudhuri R.R."/>
            <person name="La Ragione R."/>
            <person name="Hildebrand F."/>
            <person name="Pallen M.J."/>
        </authorList>
    </citation>
    <scope>NUCLEOTIDE SEQUENCE</scope>
    <source>
        <strain evidence="11">G3-2149</strain>
    </source>
</reference>
<evidence type="ECO:0000256" key="4">
    <source>
        <dbReference type="ARBA" id="ARBA00022452"/>
    </source>
</evidence>
<feature type="transmembrane region" description="Helical" evidence="9">
    <location>
        <begin position="240"/>
        <end position="257"/>
    </location>
</feature>
<keyword evidence="10" id="KW-0732">Signal</keyword>
<feature type="signal peptide" evidence="10">
    <location>
        <begin position="1"/>
        <end position="22"/>
    </location>
</feature>
<dbReference type="Gene3D" id="1.20.1600.10">
    <property type="entry name" value="Outer membrane efflux proteins (OEP)"/>
    <property type="match status" value="1"/>
</dbReference>
<evidence type="ECO:0000256" key="7">
    <source>
        <dbReference type="ARBA" id="ARBA00023237"/>
    </source>
</evidence>
<keyword evidence="7" id="KW-0998">Cell outer membrane</keyword>
<comment type="caution">
    <text evidence="11">The sequence shown here is derived from an EMBL/GenBank/DDBJ whole genome shotgun (WGS) entry which is preliminary data.</text>
</comment>
<dbReference type="GO" id="GO:0015288">
    <property type="term" value="F:porin activity"/>
    <property type="evidence" value="ECO:0007669"/>
    <property type="project" value="TreeGrafter"/>
</dbReference>
<evidence type="ECO:0000256" key="9">
    <source>
        <dbReference type="SAM" id="Phobius"/>
    </source>
</evidence>
<evidence type="ECO:0000256" key="6">
    <source>
        <dbReference type="ARBA" id="ARBA00023136"/>
    </source>
</evidence>
<sequence length="279" mass="32619">MMKGKRLFLFLGMQMCFWSGMAQTKVVTLEELFQCIDAYNRNVRSGELQIKQSEAAIEVAKNDRLPSLQLSADWRYIGDGFTTDRNFSHAERAEMLHAGNSFLLKATQVVYQGGAIAGNIERSKIQKKVAEDRLQKTRQDVRFLLLGHYLDIFQLSNQKKVYERNIEQTRLLVRDMEAAYRQGTALKSDITRYELQLQNVQLRLTHVQNQMDILNHQLVTSIDWPVTTVIEPDTQMLKQVFIIGSLFVLAILLFHPVRSRWHYYQRRRRARIAQHLHHS</sequence>
<evidence type="ECO:0000256" key="8">
    <source>
        <dbReference type="SAM" id="Coils"/>
    </source>
</evidence>
<dbReference type="GO" id="GO:0015562">
    <property type="term" value="F:efflux transmembrane transporter activity"/>
    <property type="evidence" value="ECO:0007669"/>
    <property type="project" value="InterPro"/>
</dbReference>
<evidence type="ECO:0000256" key="3">
    <source>
        <dbReference type="ARBA" id="ARBA00022448"/>
    </source>
</evidence>
<evidence type="ECO:0000256" key="1">
    <source>
        <dbReference type="ARBA" id="ARBA00004442"/>
    </source>
</evidence>
<dbReference type="PANTHER" id="PTHR30026">
    <property type="entry name" value="OUTER MEMBRANE PROTEIN TOLC"/>
    <property type="match status" value="1"/>
</dbReference>
<proteinExistence type="inferred from homology"/>
<keyword evidence="5 9" id="KW-0812">Transmembrane</keyword>
<reference evidence="11" key="2">
    <citation type="submission" date="2021-04" db="EMBL/GenBank/DDBJ databases">
        <authorList>
            <person name="Gilroy R."/>
        </authorList>
    </citation>
    <scope>NUCLEOTIDE SEQUENCE</scope>
    <source>
        <strain evidence="11">G3-2149</strain>
    </source>
</reference>
<dbReference type="GO" id="GO:0009279">
    <property type="term" value="C:cell outer membrane"/>
    <property type="evidence" value="ECO:0007669"/>
    <property type="project" value="UniProtKB-SubCell"/>
</dbReference>